<organism evidence="2 3">
    <name type="scientific">Streptomyces kaempferi</name>
    <dbReference type="NCBI Taxonomy" id="333725"/>
    <lineage>
        <taxon>Bacteria</taxon>
        <taxon>Bacillati</taxon>
        <taxon>Actinomycetota</taxon>
        <taxon>Actinomycetes</taxon>
        <taxon>Kitasatosporales</taxon>
        <taxon>Streptomycetaceae</taxon>
        <taxon>Streptomyces</taxon>
    </lineage>
</organism>
<keyword evidence="3" id="KW-1185">Reference proteome</keyword>
<accession>A0ABW3XSW2</accession>
<feature type="domain" description="Transposase IS204/IS1001/IS1096/IS1165 zinc-finger" evidence="1">
    <location>
        <begin position="19"/>
        <end position="60"/>
    </location>
</feature>
<dbReference type="InterPro" id="IPR029261">
    <property type="entry name" value="Transposase_Znf"/>
</dbReference>
<dbReference type="PANTHER" id="PTHR33498">
    <property type="entry name" value="TRANSPOSASE FOR INSERTION SEQUENCE ELEMENT IS1557"/>
    <property type="match status" value="1"/>
</dbReference>
<proteinExistence type="predicted"/>
<evidence type="ECO:0000313" key="2">
    <source>
        <dbReference type="EMBL" id="MFD1312698.1"/>
    </source>
</evidence>
<evidence type="ECO:0000259" key="1">
    <source>
        <dbReference type="Pfam" id="PF14690"/>
    </source>
</evidence>
<dbReference type="RefSeq" id="WP_381238863.1">
    <property type="nucleotide sequence ID" value="NZ_JBHSKH010000058.1"/>
</dbReference>
<dbReference type="Pfam" id="PF14690">
    <property type="entry name" value="Zn_ribbon_ISL3"/>
    <property type="match status" value="1"/>
</dbReference>
<sequence length="134" mass="14703">MAIEDTKVRLVMRSLAVSAACPDCVQRSSRVHCYYQRHLTDRPVAGRRVRLDLRARRLVCGNDRGSHRTSAEQIPALTRRHARRTDALTAQLTDIALFMGGRAGARLSGRMAITTGKDTLLGLIRALAAPQSGP</sequence>
<dbReference type="PANTHER" id="PTHR33498:SF1">
    <property type="entry name" value="TRANSPOSASE FOR INSERTION SEQUENCE ELEMENT IS1557"/>
    <property type="match status" value="1"/>
</dbReference>
<comment type="caution">
    <text evidence="2">The sequence shown here is derived from an EMBL/GenBank/DDBJ whole genome shotgun (WGS) entry which is preliminary data.</text>
</comment>
<name>A0ABW3XSW2_9ACTN</name>
<dbReference type="Proteomes" id="UP001597058">
    <property type="component" value="Unassembled WGS sequence"/>
</dbReference>
<dbReference type="EMBL" id="JBHTMM010000133">
    <property type="protein sequence ID" value="MFD1312698.1"/>
    <property type="molecule type" value="Genomic_DNA"/>
</dbReference>
<evidence type="ECO:0000313" key="3">
    <source>
        <dbReference type="Proteomes" id="UP001597058"/>
    </source>
</evidence>
<dbReference type="InterPro" id="IPR047951">
    <property type="entry name" value="Transpos_ISL3"/>
</dbReference>
<reference evidence="3" key="1">
    <citation type="journal article" date="2019" name="Int. J. Syst. Evol. Microbiol.">
        <title>The Global Catalogue of Microorganisms (GCM) 10K type strain sequencing project: providing services to taxonomists for standard genome sequencing and annotation.</title>
        <authorList>
            <consortium name="The Broad Institute Genomics Platform"/>
            <consortium name="The Broad Institute Genome Sequencing Center for Infectious Disease"/>
            <person name="Wu L."/>
            <person name="Ma J."/>
        </authorList>
    </citation>
    <scope>NUCLEOTIDE SEQUENCE [LARGE SCALE GENOMIC DNA]</scope>
    <source>
        <strain evidence="3">CGMCC 4.7020</strain>
    </source>
</reference>
<protein>
    <submittedName>
        <fullName evidence="2">Transposase family protein</fullName>
    </submittedName>
</protein>
<gene>
    <name evidence="2" type="ORF">ACFQ5X_43925</name>
</gene>